<dbReference type="GO" id="GO:0004131">
    <property type="term" value="F:cytosine deaminase activity"/>
    <property type="evidence" value="ECO:0007669"/>
    <property type="project" value="TreeGrafter"/>
</dbReference>
<sequence>MDLPPQPGHLLPPQSLPVRWPLALLDPRHCRGLNPDGDGLVDLTLTISGATVTRIESLPRSTSSPLPLAVPAAVEPHCHLDKAFTWSRVPNPGGTISGALEANLQEHRSRSAAAVADRINQALRTAWKQGYRALRSHLDLGWVGSEATLEAVTHTWDAWSDRLQLQAVAMAPLELWGTANGIDLARRLAALGGGLGGALDHHSTQGSPWLRHLARMLRLAADHGCIVDLHMDETCDPRSRCLEGLLDLLEQDPLPVSVTVSHGCSLAQHTPEQLRHTAARLAALRIPLISLPTTNLWLQDRSSSRHTPRLRGLAPIHELQDAGVTVAVGGDNVADPWFPGGNFDPVELWRFAVPVTHLHPWEQRGLIPLTTAPAQVLGLSWDGVLRNGCPADLILTEASSWQALLASPQRLRVLRDGLQLTGDAIAGPPGRRLPFQERPGKG</sequence>
<evidence type="ECO:0000313" key="3">
    <source>
        <dbReference type="Proteomes" id="UP000035037"/>
    </source>
</evidence>
<dbReference type="InterPro" id="IPR011059">
    <property type="entry name" value="Metal-dep_hydrolase_composite"/>
</dbReference>
<proteinExistence type="predicted"/>
<reference evidence="2 3" key="1">
    <citation type="submission" date="2015-02" db="EMBL/GenBank/DDBJ databases">
        <authorList>
            <person name="Slaby B."/>
            <person name="Hentschel U."/>
        </authorList>
    </citation>
    <scope>NUCLEOTIDE SEQUENCE [LARGE SCALE GENOMIC DNA]</scope>
    <source>
        <strain evidence="2">15L</strain>
    </source>
</reference>
<dbReference type="InterPro" id="IPR032466">
    <property type="entry name" value="Metal_Hydrolase"/>
</dbReference>
<dbReference type="PANTHER" id="PTHR32027">
    <property type="entry name" value="CYTOSINE DEAMINASE"/>
    <property type="match status" value="1"/>
</dbReference>
<dbReference type="SUPFAM" id="SSF51556">
    <property type="entry name" value="Metallo-dependent hydrolases"/>
    <property type="match status" value="1"/>
</dbReference>
<dbReference type="InterPro" id="IPR052349">
    <property type="entry name" value="Metallo-hydrolase_Enzymes"/>
</dbReference>
<evidence type="ECO:0000313" key="2">
    <source>
        <dbReference type="EMBL" id="KKZ10052.1"/>
    </source>
</evidence>
<reference evidence="2 3" key="2">
    <citation type="submission" date="2015-05" db="EMBL/GenBank/DDBJ databases">
        <title>Lifestyle Evolution in Cyanobacterial Symbionts of Sponges.</title>
        <authorList>
            <person name="Burgsdorf I."/>
            <person name="Slaby B.M."/>
            <person name="Handley K.M."/>
            <person name="Haber M."/>
            <person name="Blom J."/>
            <person name="Marshall C.W."/>
            <person name="Gilbert J.A."/>
            <person name="Hentschel U."/>
            <person name="Steindler L."/>
        </authorList>
    </citation>
    <scope>NUCLEOTIDE SEQUENCE [LARGE SCALE GENOMIC DNA]</scope>
    <source>
        <strain evidence="2">15L</strain>
    </source>
</reference>
<dbReference type="Gene3D" id="3.20.20.140">
    <property type="entry name" value="Metal-dependent hydrolases"/>
    <property type="match status" value="1"/>
</dbReference>
<organism evidence="2 3">
    <name type="scientific">Candidatus Synechococcus spongiarum 15L</name>
    <dbReference type="NCBI Taxonomy" id="1608419"/>
    <lineage>
        <taxon>Bacteria</taxon>
        <taxon>Bacillati</taxon>
        <taxon>Cyanobacteriota</taxon>
        <taxon>Cyanophyceae</taxon>
        <taxon>Synechococcales</taxon>
        <taxon>Synechococcaceae</taxon>
        <taxon>Synechococcus</taxon>
    </lineage>
</organism>
<dbReference type="PATRIC" id="fig|1608419.3.peg.1298"/>
<dbReference type="EMBL" id="JYFQ01000212">
    <property type="protein sequence ID" value="KKZ10052.1"/>
    <property type="molecule type" value="Genomic_DNA"/>
</dbReference>
<dbReference type="InterPro" id="IPR013108">
    <property type="entry name" value="Amidohydro_3"/>
</dbReference>
<gene>
    <name evidence="2" type="ORF">TQ37_09900</name>
</gene>
<feature type="domain" description="Amidohydrolase 3" evidence="1">
    <location>
        <begin position="100"/>
        <end position="397"/>
    </location>
</feature>
<dbReference type="GO" id="GO:0006209">
    <property type="term" value="P:cytosine catabolic process"/>
    <property type="evidence" value="ECO:0007669"/>
    <property type="project" value="TreeGrafter"/>
</dbReference>
<dbReference type="STRING" id="431041.FLM9_475"/>
<dbReference type="Gene3D" id="2.30.40.10">
    <property type="entry name" value="Urease, subunit C, domain 1"/>
    <property type="match status" value="1"/>
</dbReference>
<evidence type="ECO:0000259" key="1">
    <source>
        <dbReference type="Pfam" id="PF07969"/>
    </source>
</evidence>
<dbReference type="GO" id="GO:0035888">
    <property type="term" value="F:isoguanine deaminase activity"/>
    <property type="evidence" value="ECO:0007669"/>
    <property type="project" value="TreeGrafter"/>
</dbReference>
<name>A0A0G8AS06_9SYNE</name>
<comment type="caution">
    <text evidence="2">The sequence shown here is derived from an EMBL/GenBank/DDBJ whole genome shotgun (WGS) entry which is preliminary data.</text>
</comment>
<accession>A0A0G8AS06</accession>
<dbReference type="PANTHER" id="PTHR32027:SF0">
    <property type="entry name" value="CYTOSINE DEAMINASE"/>
    <property type="match status" value="1"/>
</dbReference>
<dbReference type="Pfam" id="PF07969">
    <property type="entry name" value="Amidohydro_3"/>
    <property type="match status" value="1"/>
</dbReference>
<dbReference type="AlphaFoldDB" id="A0A0G8AS06"/>
<protein>
    <recommendedName>
        <fullName evidence="1">Amidohydrolase 3 domain-containing protein</fullName>
    </recommendedName>
</protein>
<dbReference type="Proteomes" id="UP000035037">
    <property type="component" value="Unassembled WGS sequence"/>
</dbReference>